<evidence type="ECO:0000256" key="9">
    <source>
        <dbReference type="ARBA" id="ARBA00022741"/>
    </source>
</evidence>
<comment type="pathway">
    <text evidence="2 13">Carbohydrate degradation; glycolysis; pyruvate from D-glyceraldehyde 3-phosphate: step 2/5.</text>
</comment>
<evidence type="ECO:0000256" key="12">
    <source>
        <dbReference type="ARBA" id="ARBA00023152"/>
    </source>
</evidence>
<feature type="binding site" evidence="13 15">
    <location>
        <position position="331"/>
    </location>
    <ligand>
        <name>ATP</name>
        <dbReference type="ChEBI" id="CHEBI:30616"/>
    </ligand>
</feature>
<dbReference type="FunFam" id="3.40.50.1260:FF:000006">
    <property type="entry name" value="Phosphoglycerate kinase"/>
    <property type="match status" value="1"/>
</dbReference>
<feature type="binding site" evidence="13 14">
    <location>
        <begin position="64"/>
        <end position="67"/>
    </location>
    <ligand>
        <name>substrate</name>
    </ligand>
</feature>
<dbReference type="PANTHER" id="PTHR11406:SF23">
    <property type="entry name" value="PHOSPHOGLYCERATE KINASE 1, CHLOROPLASTIC-RELATED"/>
    <property type="match status" value="1"/>
</dbReference>
<dbReference type="Gene3D" id="3.40.50.1260">
    <property type="entry name" value="Phosphoglycerate kinase, N-terminal domain"/>
    <property type="match status" value="2"/>
</dbReference>
<feature type="binding site" evidence="14">
    <location>
        <position position="41"/>
    </location>
    <ligand>
        <name>(2R)-3-phosphoglycerate</name>
        <dbReference type="ChEBI" id="CHEBI:58272"/>
    </ligand>
</feature>
<dbReference type="InterPro" id="IPR015911">
    <property type="entry name" value="Phosphoglycerate_kinase_CS"/>
</dbReference>
<comment type="subcellular location">
    <subcellularLocation>
        <location evidence="13">Cytoplasm</location>
    </subcellularLocation>
</comment>
<dbReference type="EC" id="2.7.2.3" evidence="5 13"/>
<comment type="catalytic activity">
    <reaction evidence="1 13 16">
        <text>(2R)-3-phosphoglycerate + ATP = (2R)-3-phospho-glyceroyl phosphate + ADP</text>
        <dbReference type="Rhea" id="RHEA:14801"/>
        <dbReference type="ChEBI" id="CHEBI:30616"/>
        <dbReference type="ChEBI" id="CHEBI:57604"/>
        <dbReference type="ChEBI" id="CHEBI:58272"/>
        <dbReference type="ChEBI" id="CHEBI:456216"/>
        <dbReference type="EC" id="2.7.2.3"/>
    </reaction>
</comment>
<comment type="caution">
    <text evidence="13">Lacks conserved residue(s) required for the propagation of feature annotation.</text>
</comment>
<gene>
    <name evidence="13" type="primary">pgk</name>
    <name evidence="17" type="ORF">HNQ61_004627</name>
</gene>
<evidence type="ECO:0000256" key="3">
    <source>
        <dbReference type="ARBA" id="ARBA00008982"/>
    </source>
</evidence>
<dbReference type="Pfam" id="PF00162">
    <property type="entry name" value="PGK"/>
    <property type="match status" value="1"/>
</dbReference>
<keyword evidence="10 13" id="KW-0418">Kinase</keyword>
<comment type="caution">
    <text evidence="17">The sequence shown here is derived from an EMBL/GenBank/DDBJ whole genome shotgun (WGS) entry which is preliminary data.</text>
</comment>
<evidence type="ECO:0000256" key="1">
    <source>
        <dbReference type="ARBA" id="ARBA00000642"/>
    </source>
</evidence>
<reference evidence="17 18" key="1">
    <citation type="submission" date="2020-08" db="EMBL/GenBank/DDBJ databases">
        <title>Genomic Encyclopedia of Type Strains, Phase IV (KMG-IV): sequencing the most valuable type-strain genomes for metagenomic binning, comparative biology and taxonomic classification.</title>
        <authorList>
            <person name="Goeker M."/>
        </authorList>
    </citation>
    <scope>NUCLEOTIDE SEQUENCE [LARGE SCALE GENOMIC DNA]</scope>
    <source>
        <strain evidence="17 18">DSM 29007</strain>
    </source>
</reference>
<dbReference type="GO" id="GO:0005829">
    <property type="term" value="C:cytosol"/>
    <property type="evidence" value="ECO:0007669"/>
    <property type="project" value="TreeGrafter"/>
</dbReference>
<evidence type="ECO:0000256" key="6">
    <source>
        <dbReference type="ARBA" id="ARBA00016471"/>
    </source>
</evidence>
<feature type="binding site" evidence="13">
    <location>
        <position position="157"/>
    </location>
    <ligand>
        <name>substrate</name>
    </ligand>
</feature>
<dbReference type="AlphaFoldDB" id="A0A841H4B0"/>
<evidence type="ECO:0000256" key="8">
    <source>
        <dbReference type="ARBA" id="ARBA00022679"/>
    </source>
</evidence>
<dbReference type="PRINTS" id="PR00477">
    <property type="entry name" value="PHGLYCKINASE"/>
</dbReference>
<dbReference type="PANTHER" id="PTHR11406">
    <property type="entry name" value="PHOSPHOGLYCERATE KINASE"/>
    <property type="match status" value="1"/>
</dbReference>
<evidence type="ECO:0000256" key="7">
    <source>
        <dbReference type="ARBA" id="ARBA00022490"/>
    </source>
</evidence>
<dbReference type="HAMAP" id="MF_00145">
    <property type="entry name" value="Phosphoglyc_kinase"/>
    <property type="match status" value="1"/>
</dbReference>
<keyword evidence="11 13" id="KW-0067">ATP-binding</keyword>
<organism evidence="17 18">
    <name type="scientific">Longimicrobium terrae</name>
    <dbReference type="NCBI Taxonomy" id="1639882"/>
    <lineage>
        <taxon>Bacteria</taxon>
        <taxon>Pseudomonadati</taxon>
        <taxon>Gemmatimonadota</taxon>
        <taxon>Longimicrobiia</taxon>
        <taxon>Longimicrobiales</taxon>
        <taxon>Longimicrobiaceae</taxon>
        <taxon>Longimicrobium</taxon>
    </lineage>
</organism>
<evidence type="ECO:0000256" key="4">
    <source>
        <dbReference type="ARBA" id="ARBA00011245"/>
    </source>
</evidence>
<dbReference type="SUPFAM" id="SSF53748">
    <property type="entry name" value="Phosphoglycerate kinase"/>
    <property type="match status" value="1"/>
</dbReference>
<evidence type="ECO:0000256" key="11">
    <source>
        <dbReference type="ARBA" id="ARBA00022840"/>
    </source>
</evidence>
<name>A0A841H4B0_9BACT</name>
<dbReference type="GO" id="GO:0004618">
    <property type="term" value="F:phosphoglycerate kinase activity"/>
    <property type="evidence" value="ECO:0007669"/>
    <property type="project" value="UniProtKB-UniRule"/>
</dbReference>
<dbReference type="GO" id="GO:0005524">
    <property type="term" value="F:ATP binding"/>
    <property type="evidence" value="ECO:0007669"/>
    <property type="project" value="UniProtKB-KW"/>
</dbReference>
<comment type="subunit">
    <text evidence="4 13">Monomer.</text>
</comment>
<dbReference type="GO" id="GO:0006096">
    <property type="term" value="P:glycolytic process"/>
    <property type="evidence" value="ECO:0007669"/>
    <property type="project" value="UniProtKB-UniRule"/>
</dbReference>
<feature type="binding site" evidence="13">
    <location>
        <position position="41"/>
    </location>
    <ligand>
        <name>substrate</name>
    </ligand>
</feature>
<dbReference type="Proteomes" id="UP000582837">
    <property type="component" value="Unassembled WGS sequence"/>
</dbReference>
<feature type="binding site" evidence="14">
    <location>
        <position position="124"/>
    </location>
    <ligand>
        <name>(2R)-3-phosphoglycerate</name>
        <dbReference type="ChEBI" id="CHEBI:58272"/>
    </ligand>
</feature>
<evidence type="ECO:0000256" key="5">
    <source>
        <dbReference type="ARBA" id="ARBA00013061"/>
    </source>
</evidence>
<feature type="binding site" evidence="13">
    <location>
        <position position="124"/>
    </location>
    <ligand>
        <name>substrate</name>
    </ligand>
</feature>
<sequence length="405" mass="42763">MSVRKRTIADLRDDELRGRRVVVRVDYNVPIEDGRITDDTRITSTLPTLNALLQRGASLVLLAHFGRPKGKPVPEMSLRPVAARLAELLEGHSVRFVEDTVGREAHGAASMLQPGEVILLENTRFLPGEEKNDGPLAEQLAALGDVFVNDAFGAAHRAHSSTAGIATIMRGQGKPAVAGLLMDRELEYLGRALASPARPFVAILGGSKISGKIDVIRSLLPKTDHLLIGGAMANTFFRSMGLATGTSLVEDDRVEMARELLAQAGDKLVIPVDAVVAPRLEAGQTTTVVAREEIQADQSVLDIGPRTVEEFRRVLGTAGTVLWNGPMGVFEIAEFAAGTRGVAEAVADATDRGATTIIGGGDSAAAVADMGLESRMSHVSTGGGASLEFLEGRELPGVSVLSEAE</sequence>
<evidence type="ECO:0000313" key="18">
    <source>
        <dbReference type="Proteomes" id="UP000582837"/>
    </source>
</evidence>
<proteinExistence type="inferred from homology"/>
<evidence type="ECO:0000256" key="15">
    <source>
        <dbReference type="PIRSR" id="PIRSR000724-2"/>
    </source>
</evidence>
<dbReference type="EMBL" id="JACHIA010000020">
    <property type="protein sequence ID" value="MBB6072961.1"/>
    <property type="molecule type" value="Genomic_DNA"/>
</dbReference>
<feature type="binding site" evidence="13 15">
    <location>
        <begin position="360"/>
        <end position="363"/>
    </location>
    <ligand>
        <name>ATP</name>
        <dbReference type="ChEBI" id="CHEBI:30616"/>
    </ligand>
</feature>
<feature type="binding site" evidence="13 15">
    <location>
        <position position="212"/>
    </location>
    <ligand>
        <name>ATP</name>
        <dbReference type="ChEBI" id="CHEBI:30616"/>
    </ligand>
</feature>
<evidence type="ECO:0000256" key="10">
    <source>
        <dbReference type="ARBA" id="ARBA00022777"/>
    </source>
</evidence>
<dbReference type="InterPro" id="IPR001576">
    <property type="entry name" value="Phosphoglycerate_kinase"/>
</dbReference>
<dbReference type="InterPro" id="IPR015824">
    <property type="entry name" value="Phosphoglycerate_kinase_N"/>
</dbReference>
<protein>
    <recommendedName>
        <fullName evidence="6 13">Phosphoglycerate kinase</fullName>
        <ecNumber evidence="5 13">2.7.2.3</ecNumber>
    </recommendedName>
</protein>
<dbReference type="CDD" id="cd00318">
    <property type="entry name" value="Phosphoglycerate_kinase"/>
    <property type="match status" value="1"/>
</dbReference>
<evidence type="ECO:0000256" key="13">
    <source>
        <dbReference type="HAMAP-Rule" id="MF_00145"/>
    </source>
</evidence>
<evidence type="ECO:0000256" key="14">
    <source>
        <dbReference type="PIRSR" id="PIRSR000724-1"/>
    </source>
</evidence>
<dbReference type="PROSITE" id="PS00111">
    <property type="entry name" value="PGLYCERATE_KINASE"/>
    <property type="match status" value="1"/>
</dbReference>
<evidence type="ECO:0000256" key="2">
    <source>
        <dbReference type="ARBA" id="ARBA00004838"/>
    </source>
</evidence>
<dbReference type="InterPro" id="IPR036043">
    <property type="entry name" value="Phosphoglycerate_kinase_sf"/>
</dbReference>
<keyword evidence="7 13" id="KW-0963">Cytoplasm</keyword>
<accession>A0A841H4B0</accession>
<keyword evidence="12 13" id="KW-0324">Glycolysis</keyword>
<evidence type="ECO:0000313" key="17">
    <source>
        <dbReference type="EMBL" id="MBB6072961.1"/>
    </source>
</evidence>
<dbReference type="PIRSF" id="PIRSF000724">
    <property type="entry name" value="Pgk"/>
    <property type="match status" value="1"/>
</dbReference>
<keyword evidence="8 13" id="KW-0808">Transferase</keyword>
<dbReference type="UniPathway" id="UPA00109">
    <property type="reaction ID" value="UER00185"/>
</dbReference>
<keyword evidence="9 13" id="KW-0547">Nucleotide-binding</keyword>
<dbReference type="FunFam" id="3.40.50.1260:FF:000031">
    <property type="entry name" value="Phosphoglycerate kinase 1"/>
    <property type="match status" value="1"/>
</dbReference>
<keyword evidence="18" id="KW-1185">Reference proteome</keyword>
<dbReference type="GO" id="GO:0006094">
    <property type="term" value="P:gluconeogenesis"/>
    <property type="evidence" value="ECO:0007669"/>
    <property type="project" value="TreeGrafter"/>
</dbReference>
<comment type="similarity">
    <text evidence="3 13 16">Belongs to the phosphoglycerate kinase family.</text>
</comment>
<evidence type="ECO:0000256" key="16">
    <source>
        <dbReference type="RuleBase" id="RU000532"/>
    </source>
</evidence>
<dbReference type="GO" id="GO:0043531">
    <property type="term" value="F:ADP binding"/>
    <property type="evidence" value="ECO:0007669"/>
    <property type="project" value="TreeGrafter"/>
</dbReference>
<feature type="binding site" evidence="14">
    <location>
        <position position="157"/>
    </location>
    <ligand>
        <name>(2R)-3-phosphoglycerate</name>
        <dbReference type="ChEBI" id="CHEBI:58272"/>
    </ligand>
</feature>
<feature type="binding site" evidence="13 14">
    <location>
        <begin position="26"/>
        <end position="28"/>
    </location>
    <ligand>
        <name>substrate</name>
    </ligand>
</feature>